<keyword evidence="5" id="KW-1185">Reference proteome</keyword>
<comment type="caution">
    <text evidence="4">The sequence shown here is derived from an EMBL/GenBank/DDBJ whole genome shotgun (WGS) entry which is preliminary data.</text>
</comment>
<dbReference type="SUPFAM" id="SSF53383">
    <property type="entry name" value="PLP-dependent transferases"/>
    <property type="match status" value="1"/>
</dbReference>
<dbReference type="Gene3D" id="3.40.640.10">
    <property type="entry name" value="Type I PLP-dependent aspartate aminotransferase-like (Major domain)"/>
    <property type="match status" value="1"/>
</dbReference>
<dbReference type="PANTHER" id="PTHR42885">
    <property type="entry name" value="HISTIDINOL-PHOSPHATE AMINOTRANSFERASE-RELATED"/>
    <property type="match status" value="1"/>
</dbReference>
<dbReference type="AlphaFoldDB" id="A0A4R2TS34"/>
<dbReference type="EMBL" id="SLYC01000007">
    <property type="protein sequence ID" value="TCQ04175.1"/>
    <property type="molecule type" value="Genomic_DNA"/>
</dbReference>
<sequence length="352" mass="40546">MNFHGGDIYNLNRELLDFSSNINPLGVPLSYRKALIDNIDDFIKYPDIKYTELRKSIAKYLGIENIDYIVPGNGAVEIIYKVVDALKIREVIIAAPTFSEYRRAAYVKGLCYEEIEVYNEKGSLMLDKFFTKLKSNSLYVICNPNNPTGTLTNVEKLSSFAKQLYELDSYLLVDEAFIEFTDEYPNNSTVSKLYEHPNVIVVRAATKFFGMPGIRLGYGISFNEDLISAMKNRLEPWNINTSGVIAECIFRDQDYISRSREWISKERGWLYNELKGIRGLSTYPTSANFFLIKILKDNFDGEKFKEMMIKKDILIRTSEGFTHLSPFHIRVAIKNRKSNERLILALKDCVDI</sequence>
<keyword evidence="2" id="KW-0663">Pyridoxal phosphate</keyword>
<feature type="domain" description="Aminotransferase class I/classII large" evidence="3">
    <location>
        <begin position="14"/>
        <end position="343"/>
    </location>
</feature>
<dbReference type="InterPro" id="IPR015424">
    <property type="entry name" value="PyrdxlP-dep_Trfase"/>
</dbReference>
<dbReference type="InterPro" id="IPR015422">
    <property type="entry name" value="PyrdxlP-dep_Trfase_small"/>
</dbReference>
<dbReference type="OrthoDB" id="9813612at2"/>
<organism evidence="4 5">
    <name type="scientific">Serpentinicella alkaliphila</name>
    <dbReference type="NCBI Taxonomy" id="1734049"/>
    <lineage>
        <taxon>Bacteria</taxon>
        <taxon>Bacillati</taxon>
        <taxon>Bacillota</taxon>
        <taxon>Clostridia</taxon>
        <taxon>Peptostreptococcales</taxon>
        <taxon>Natronincolaceae</taxon>
        <taxon>Serpentinicella</taxon>
    </lineage>
</organism>
<dbReference type="InterPro" id="IPR015421">
    <property type="entry name" value="PyrdxlP-dep_Trfase_major"/>
</dbReference>
<dbReference type="Gene3D" id="3.90.1150.10">
    <property type="entry name" value="Aspartate Aminotransferase, domain 1"/>
    <property type="match status" value="1"/>
</dbReference>
<reference evidence="4 5" key="1">
    <citation type="submission" date="2019-03" db="EMBL/GenBank/DDBJ databases">
        <title>Genomic Encyclopedia of Type Strains, Phase IV (KMG-IV): sequencing the most valuable type-strain genomes for metagenomic binning, comparative biology and taxonomic classification.</title>
        <authorList>
            <person name="Goeker M."/>
        </authorList>
    </citation>
    <scope>NUCLEOTIDE SEQUENCE [LARGE SCALE GENOMIC DNA]</scope>
    <source>
        <strain evidence="4 5">DSM 100013</strain>
    </source>
</reference>
<dbReference type="Pfam" id="PF00155">
    <property type="entry name" value="Aminotran_1_2"/>
    <property type="match status" value="1"/>
</dbReference>
<dbReference type="Proteomes" id="UP000295504">
    <property type="component" value="Unassembled WGS sequence"/>
</dbReference>
<protein>
    <submittedName>
        <fullName evidence="4">Threonine-phosphate decarboxylase</fullName>
    </submittedName>
</protein>
<dbReference type="CDD" id="cd00609">
    <property type="entry name" value="AAT_like"/>
    <property type="match status" value="1"/>
</dbReference>
<evidence type="ECO:0000256" key="1">
    <source>
        <dbReference type="ARBA" id="ARBA00001933"/>
    </source>
</evidence>
<dbReference type="InterPro" id="IPR004839">
    <property type="entry name" value="Aminotransferase_I/II_large"/>
</dbReference>
<evidence type="ECO:0000259" key="3">
    <source>
        <dbReference type="Pfam" id="PF00155"/>
    </source>
</evidence>
<name>A0A4R2TS34_9FIRM</name>
<proteinExistence type="predicted"/>
<dbReference type="GO" id="GO:0030170">
    <property type="term" value="F:pyridoxal phosphate binding"/>
    <property type="evidence" value="ECO:0007669"/>
    <property type="project" value="InterPro"/>
</dbReference>
<dbReference type="PANTHER" id="PTHR42885:SF1">
    <property type="entry name" value="THREONINE-PHOSPHATE DECARBOXYLASE"/>
    <property type="match status" value="1"/>
</dbReference>
<gene>
    <name evidence="4" type="ORF">EDD79_100755</name>
</gene>
<accession>A0A4R2TS34</accession>
<evidence type="ECO:0000313" key="5">
    <source>
        <dbReference type="Proteomes" id="UP000295504"/>
    </source>
</evidence>
<dbReference type="RefSeq" id="WP_132847869.1">
    <property type="nucleotide sequence ID" value="NZ_CP058648.1"/>
</dbReference>
<evidence type="ECO:0000313" key="4">
    <source>
        <dbReference type="EMBL" id="TCQ04175.1"/>
    </source>
</evidence>
<comment type="cofactor">
    <cofactor evidence="1">
        <name>pyridoxal 5'-phosphate</name>
        <dbReference type="ChEBI" id="CHEBI:597326"/>
    </cofactor>
</comment>
<dbReference type="GO" id="GO:0003824">
    <property type="term" value="F:catalytic activity"/>
    <property type="evidence" value="ECO:0007669"/>
    <property type="project" value="UniProtKB-ARBA"/>
</dbReference>
<evidence type="ECO:0000256" key="2">
    <source>
        <dbReference type="ARBA" id="ARBA00022898"/>
    </source>
</evidence>